<comment type="subcellular location">
    <subcellularLocation>
        <location evidence="1">Nucleus</location>
    </subcellularLocation>
</comment>
<dbReference type="FunFam" id="3.30.200.20:FF:000236">
    <property type="entry name" value="Non-specific serine/threonine protein kinase"/>
    <property type="match status" value="1"/>
</dbReference>
<dbReference type="EMBL" id="NLAX01001139">
    <property type="protein sequence ID" value="PKS05832.1"/>
    <property type="molecule type" value="Genomic_DNA"/>
</dbReference>
<dbReference type="OrthoDB" id="193931at2759"/>
<dbReference type="PANTHER" id="PTHR24346:SF110">
    <property type="entry name" value="NON-SPECIFIC SERINE_THREONINE PROTEIN KINASE"/>
    <property type="match status" value="1"/>
</dbReference>
<protein>
    <recommendedName>
        <fullName evidence="3">non-specific serine/threonine protein kinase</fullName>
        <ecNumber evidence="3">2.7.11.1</ecNumber>
    </recommendedName>
</protein>
<feature type="binding site" evidence="13">
    <location>
        <position position="100"/>
    </location>
    <ligand>
        <name>ATP</name>
        <dbReference type="ChEBI" id="CHEBI:30616"/>
    </ligand>
</feature>
<dbReference type="InterPro" id="IPR017441">
    <property type="entry name" value="Protein_kinase_ATP_BS"/>
</dbReference>
<dbReference type="FunCoup" id="A0A2N3N095">
    <property type="interactions" value="956"/>
</dbReference>
<feature type="region of interest" description="Disordered" evidence="14">
    <location>
        <begin position="468"/>
        <end position="532"/>
    </location>
</feature>
<evidence type="ECO:0000256" key="13">
    <source>
        <dbReference type="PROSITE-ProRule" id="PRU10141"/>
    </source>
</evidence>
<keyword evidence="5" id="KW-0808">Transferase</keyword>
<dbReference type="PROSITE" id="PS00107">
    <property type="entry name" value="PROTEIN_KINASE_ATP"/>
    <property type="match status" value="1"/>
</dbReference>
<dbReference type="FunFam" id="1.10.8.10:FF:000069">
    <property type="entry name" value="Non-specific serine/threonine protein kinase"/>
    <property type="match status" value="1"/>
</dbReference>
<accession>A0A2N3N095</accession>
<comment type="caution">
    <text evidence="16">The sequence shown here is derived from an EMBL/GenBank/DDBJ whole genome shotgun (WGS) entry which is preliminary data.</text>
</comment>
<dbReference type="CDD" id="cd14334">
    <property type="entry name" value="UBA_SNF1_fungi"/>
    <property type="match status" value="1"/>
</dbReference>
<dbReference type="InterPro" id="IPR028375">
    <property type="entry name" value="KA1/Ssp2_C"/>
</dbReference>
<evidence type="ECO:0000313" key="16">
    <source>
        <dbReference type="EMBL" id="PKS05832.1"/>
    </source>
</evidence>
<evidence type="ECO:0000256" key="10">
    <source>
        <dbReference type="ARBA" id="ARBA00023277"/>
    </source>
</evidence>
<dbReference type="PROSITE" id="PS00108">
    <property type="entry name" value="PROTEIN_KINASE_ST"/>
    <property type="match status" value="1"/>
</dbReference>
<dbReference type="Gene3D" id="1.10.510.10">
    <property type="entry name" value="Transferase(Phosphotransferase) domain 1"/>
    <property type="match status" value="1"/>
</dbReference>
<dbReference type="CDD" id="cd12122">
    <property type="entry name" value="AMPKA_C"/>
    <property type="match status" value="1"/>
</dbReference>
<feature type="compositionally biased region" description="Basic and acidic residues" evidence="14">
    <location>
        <begin position="481"/>
        <end position="496"/>
    </location>
</feature>
<feature type="compositionally biased region" description="Low complexity" evidence="14">
    <location>
        <begin position="426"/>
        <end position="436"/>
    </location>
</feature>
<dbReference type="InterPro" id="IPR011009">
    <property type="entry name" value="Kinase-like_dom_sf"/>
</dbReference>
<gene>
    <name evidence="16" type="ORF">jhhlp_007661</name>
</gene>
<dbReference type="InterPro" id="IPR008271">
    <property type="entry name" value="Ser/Thr_kinase_AS"/>
</dbReference>
<dbReference type="InterPro" id="IPR013896">
    <property type="entry name" value="SNF1_UBA"/>
</dbReference>
<evidence type="ECO:0000256" key="5">
    <source>
        <dbReference type="ARBA" id="ARBA00022679"/>
    </source>
</evidence>
<dbReference type="InterPro" id="IPR000719">
    <property type="entry name" value="Prot_kinase_dom"/>
</dbReference>
<dbReference type="SUPFAM" id="SSF103243">
    <property type="entry name" value="KA1-like"/>
    <property type="match status" value="1"/>
</dbReference>
<keyword evidence="7" id="KW-0418">Kinase</keyword>
<dbReference type="STRING" id="41688.A0A2N3N095"/>
<name>A0A2N3N095_9PEZI</name>
<keyword evidence="9" id="KW-0539">Nucleus</keyword>
<keyword evidence="17" id="KW-1185">Reference proteome</keyword>
<evidence type="ECO:0000256" key="6">
    <source>
        <dbReference type="ARBA" id="ARBA00022741"/>
    </source>
</evidence>
<dbReference type="Proteomes" id="UP000233524">
    <property type="component" value="Unassembled WGS sequence"/>
</dbReference>
<comment type="catalytic activity">
    <reaction evidence="12">
        <text>L-seryl-[protein] + ATP = O-phospho-L-seryl-[protein] + ADP + H(+)</text>
        <dbReference type="Rhea" id="RHEA:17989"/>
        <dbReference type="Rhea" id="RHEA-COMP:9863"/>
        <dbReference type="Rhea" id="RHEA-COMP:11604"/>
        <dbReference type="ChEBI" id="CHEBI:15378"/>
        <dbReference type="ChEBI" id="CHEBI:29999"/>
        <dbReference type="ChEBI" id="CHEBI:30616"/>
        <dbReference type="ChEBI" id="CHEBI:83421"/>
        <dbReference type="ChEBI" id="CHEBI:456216"/>
        <dbReference type="EC" id="2.7.11.1"/>
    </reaction>
</comment>
<evidence type="ECO:0000256" key="7">
    <source>
        <dbReference type="ARBA" id="ARBA00022777"/>
    </source>
</evidence>
<dbReference type="CDD" id="cd14079">
    <property type="entry name" value="STKc_AMPK_alpha"/>
    <property type="match status" value="1"/>
</dbReference>
<evidence type="ECO:0000256" key="11">
    <source>
        <dbReference type="ARBA" id="ARBA00047899"/>
    </source>
</evidence>
<dbReference type="GO" id="GO:0005737">
    <property type="term" value="C:cytoplasm"/>
    <property type="evidence" value="ECO:0007669"/>
    <property type="project" value="TreeGrafter"/>
</dbReference>
<dbReference type="Gene3D" id="3.30.310.80">
    <property type="entry name" value="Kinase associated domain 1, KA1"/>
    <property type="match status" value="2"/>
</dbReference>
<sequence length="714" mass="80000">MASRGFEDEELTMSLSSQGRRKTAGNGQSQGQDGASPSAQPRRINADSPRAPLREKIKTEQRIGAYKVLRTLGEGSFGKVKLAVHHGTGQQVALKIIARKKLISRDMAGRVEREIEYLQLLRHPHIIKLYTVIKTPAEIIMVLEYAGGELFDYIVQNGRMKEAEARRFFQQMICAVEYCHRHKIVHRDLKPENLLLDDNLNVKIADFGLSNIMTDGNFLKTSCGSPNYAAPEVIGGKLYAGPEVDVWSCGVILYVLLAGRLPFDDDHIPSLFAKIAKGSYTIPQWMAPGAVNLIKRMLVVNPVQRATIEQIKEDPWFMTDLPSYLQPTVEEFLNTGVDPNKAIKKSDIAPGAPPKLQEKLHDEVTEKISKTMGYGKKDVEEALESEEPSTIKDAYMIIRENKLMEVNQGITPLSAPSEAATSPLPSMSSARSTASSVPTPRPYTSKVGILPSSLPAYHKDFIERAKAGIDDSAPPPDQLEEPPRARPETLKEETARRLNPHSRNSQIRLDDASRRPHSLTPVNPPKKPKPVRWQFGIRSRNAPWEALLCIHKALHKLGATYLPDEDYDKVHAQECEDHGDGEGIESADGSFADDYNGAPLRRCEHSSSSVDPSRRYRLPADPWRIKVRWETSSLGKGSFSRLDNHESLRDQKTFVAMHLDIQIYEMEPGVYLVDFKCSGYETHDRRLLEDKEVMSPFPFLDMAARLIMQLAEAD</sequence>
<feature type="region of interest" description="Disordered" evidence="14">
    <location>
        <begin position="1"/>
        <end position="55"/>
    </location>
</feature>
<dbReference type="GO" id="GO:0005524">
    <property type="term" value="F:ATP binding"/>
    <property type="evidence" value="ECO:0007669"/>
    <property type="project" value="UniProtKB-UniRule"/>
</dbReference>
<dbReference type="GO" id="GO:0106310">
    <property type="term" value="F:protein serine kinase activity"/>
    <property type="evidence" value="ECO:0007669"/>
    <property type="project" value="RHEA"/>
</dbReference>
<keyword evidence="10" id="KW-0119">Carbohydrate metabolism</keyword>
<evidence type="ECO:0000256" key="9">
    <source>
        <dbReference type="ARBA" id="ARBA00023242"/>
    </source>
</evidence>
<dbReference type="InterPro" id="IPR032270">
    <property type="entry name" value="AMPK_C"/>
</dbReference>
<dbReference type="GO" id="GO:0035556">
    <property type="term" value="P:intracellular signal transduction"/>
    <property type="evidence" value="ECO:0007669"/>
    <property type="project" value="TreeGrafter"/>
</dbReference>
<dbReference type="FunFam" id="1.10.510.10:FF:000544">
    <property type="entry name" value="Non-specific serine/threonine protein kinase"/>
    <property type="match status" value="1"/>
</dbReference>
<reference evidence="16 17" key="1">
    <citation type="journal article" date="2017" name="G3 (Bethesda)">
        <title>First Draft Genome Sequence of the Pathogenic Fungus Lomentospora prolificans (Formerly Scedosporium prolificans).</title>
        <authorList>
            <person name="Luo R."/>
            <person name="Zimin A."/>
            <person name="Workman R."/>
            <person name="Fan Y."/>
            <person name="Pertea G."/>
            <person name="Grossman N."/>
            <person name="Wear M.P."/>
            <person name="Jia B."/>
            <person name="Miller H."/>
            <person name="Casadevall A."/>
            <person name="Timp W."/>
            <person name="Zhang S.X."/>
            <person name="Salzberg S.L."/>
        </authorList>
    </citation>
    <scope>NUCLEOTIDE SEQUENCE [LARGE SCALE GENOMIC DNA]</scope>
    <source>
        <strain evidence="16 17">JHH-5317</strain>
    </source>
</reference>
<feature type="compositionally biased region" description="Polar residues" evidence="14">
    <location>
        <begin position="25"/>
        <end position="39"/>
    </location>
</feature>
<dbReference type="PROSITE" id="PS50011">
    <property type="entry name" value="PROTEIN_KINASE_DOM"/>
    <property type="match status" value="1"/>
</dbReference>
<dbReference type="Pfam" id="PF16579">
    <property type="entry name" value="AdenylateSensor"/>
    <property type="match status" value="1"/>
</dbReference>
<comment type="similarity">
    <text evidence="2">Belongs to the protein kinase superfamily. CAMK Ser/Thr protein kinase family. SNF1 subfamily.</text>
</comment>
<dbReference type="Pfam" id="PF08587">
    <property type="entry name" value="UBA_2"/>
    <property type="match status" value="1"/>
</dbReference>
<dbReference type="SUPFAM" id="SSF56112">
    <property type="entry name" value="Protein kinase-like (PK-like)"/>
    <property type="match status" value="1"/>
</dbReference>
<dbReference type="InParanoid" id="A0A2N3N095"/>
<feature type="region of interest" description="Disordered" evidence="14">
    <location>
        <begin position="414"/>
        <end position="450"/>
    </location>
</feature>
<proteinExistence type="inferred from homology"/>
<evidence type="ECO:0000256" key="12">
    <source>
        <dbReference type="ARBA" id="ARBA00048679"/>
    </source>
</evidence>
<evidence type="ECO:0000259" key="15">
    <source>
        <dbReference type="PROSITE" id="PS50011"/>
    </source>
</evidence>
<evidence type="ECO:0000256" key="14">
    <source>
        <dbReference type="SAM" id="MobiDB-lite"/>
    </source>
</evidence>
<evidence type="ECO:0000256" key="1">
    <source>
        <dbReference type="ARBA" id="ARBA00004123"/>
    </source>
</evidence>
<keyword evidence="8 13" id="KW-0067">ATP-binding</keyword>
<organism evidence="16 17">
    <name type="scientific">Lomentospora prolificans</name>
    <dbReference type="NCBI Taxonomy" id="41688"/>
    <lineage>
        <taxon>Eukaryota</taxon>
        <taxon>Fungi</taxon>
        <taxon>Dikarya</taxon>
        <taxon>Ascomycota</taxon>
        <taxon>Pezizomycotina</taxon>
        <taxon>Sordariomycetes</taxon>
        <taxon>Hypocreomycetidae</taxon>
        <taxon>Microascales</taxon>
        <taxon>Microascaceae</taxon>
        <taxon>Lomentospora</taxon>
    </lineage>
</organism>
<evidence type="ECO:0000256" key="2">
    <source>
        <dbReference type="ARBA" id="ARBA00006234"/>
    </source>
</evidence>
<evidence type="ECO:0000256" key="3">
    <source>
        <dbReference type="ARBA" id="ARBA00012513"/>
    </source>
</evidence>
<dbReference type="Pfam" id="PF00069">
    <property type="entry name" value="Pkinase"/>
    <property type="match status" value="1"/>
</dbReference>
<dbReference type="SMART" id="SM00220">
    <property type="entry name" value="S_TKc"/>
    <property type="match status" value="1"/>
</dbReference>
<dbReference type="PANTHER" id="PTHR24346">
    <property type="entry name" value="MAP/MICROTUBULE AFFINITY-REGULATING KINASE"/>
    <property type="match status" value="1"/>
</dbReference>
<dbReference type="EC" id="2.7.11.1" evidence="3"/>
<feature type="domain" description="Protein kinase" evidence="15">
    <location>
        <begin position="66"/>
        <end position="317"/>
    </location>
</feature>
<dbReference type="GO" id="GO:0004674">
    <property type="term" value="F:protein serine/threonine kinase activity"/>
    <property type="evidence" value="ECO:0007669"/>
    <property type="project" value="UniProtKB-KW"/>
</dbReference>
<dbReference type="Gene3D" id="1.10.8.10">
    <property type="entry name" value="DNA helicase RuvA subunit, C-terminal domain"/>
    <property type="match status" value="1"/>
</dbReference>
<keyword evidence="6 13" id="KW-0547">Nucleotide-binding</keyword>
<dbReference type="GO" id="GO:0005634">
    <property type="term" value="C:nucleus"/>
    <property type="evidence" value="ECO:0007669"/>
    <property type="project" value="UniProtKB-SubCell"/>
</dbReference>
<comment type="catalytic activity">
    <reaction evidence="11">
        <text>L-threonyl-[protein] + ATP = O-phospho-L-threonyl-[protein] + ADP + H(+)</text>
        <dbReference type="Rhea" id="RHEA:46608"/>
        <dbReference type="Rhea" id="RHEA-COMP:11060"/>
        <dbReference type="Rhea" id="RHEA-COMP:11605"/>
        <dbReference type="ChEBI" id="CHEBI:15378"/>
        <dbReference type="ChEBI" id="CHEBI:30013"/>
        <dbReference type="ChEBI" id="CHEBI:30616"/>
        <dbReference type="ChEBI" id="CHEBI:61977"/>
        <dbReference type="ChEBI" id="CHEBI:456216"/>
        <dbReference type="EC" id="2.7.11.1"/>
    </reaction>
</comment>
<dbReference type="AlphaFoldDB" id="A0A2N3N095"/>
<evidence type="ECO:0000313" key="17">
    <source>
        <dbReference type="Proteomes" id="UP000233524"/>
    </source>
</evidence>
<evidence type="ECO:0000256" key="4">
    <source>
        <dbReference type="ARBA" id="ARBA00022527"/>
    </source>
</evidence>
<dbReference type="VEuPathDB" id="FungiDB:jhhlp_007661"/>
<dbReference type="Gene3D" id="3.30.200.20">
    <property type="entry name" value="Phosphorylase Kinase, domain 1"/>
    <property type="match status" value="1"/>
</dbReference>
<keyword evidence="4" id="KW-0723">Serine/threonine-protein kinase</keyword>
<evidence type="ECO:0000256" key="8">
    <source>
        <dbReference type="ARBA" id="ARBA00022840"/>
    </source>
</evidence>